<keyword evidence="3" id="KW-0274">FAD</keyword>
<dbReference type="InterPro" id="IPR038220">
    <property type="entry name" value="PHOX_C_sf"/>
</dbReference>
<evidence type="ECO:0000259" key="6">
    <source>
        <dbReference type="Pfam" id="PF07976"/>
    </source>
</evidence>
<dbReference type="Pfam" id="PF01494">
    <property type="entry name" value="FAD_binding_3"/>
    <property type="match status" value="1"/>
</dbReference>
<dbReference type="KEGG" id="glz:GLAREA_09785"/>
<dbReference type="SUPFAM" id="SSF51905">
    <property type="entry name" value="FAD/NAD(P)-binding domain"/>
    <property type="match status" value="1"/>
</dbReference>
<dbReference type="Gene3D" id="3.50.50.60">
    <property type="entry name" value="FAD/NAD(P)-binding domain"/>
    <property type="match status" value="1"/>
</dbReference>
<evidence type="ECO:0000256" key="2">
    <source>
        <dbReference type="ARBA" id="ARBA00022630"/>
    </source>
</evidence>
<evidence type="ECO:0000256" key="3">
    <source>
        <dbReference type="ARBA" id="ARBA00022827"/>
    </source>
</evidence>
<comment type="similarity">
    <text evidence="1">Belongs to the PheA/TfdB FAD monooxygenase family.</text>
</comment>
<evidence type="ECO:0000313" key="8">
    <source>
        <dbReference type="Proteomes" id="UP000016922"/>
    </source>
</evidence>
<gene>
    <name evidence="7" type="ORF">GLAREA_09785</name>
</gene>
<dbReference type="SUPFAM" id="SSF52833">
    <property type="entry name" value="Thioredoxin-like"/>
    <property type="match status" value="1"/>
</dbReference>
<dbReference type="PANTHER" id="PTHR43004:SF10">
    <property type="entry name" value="2-MONOOXYGENASE, PUTATIVE (AFU_ORTHOLOGUE AFUA_6G11480)-RELATED"/>
    <property type="match status" value="1"/>
</dbReference>
<evidence type="ECO:0000256" key="1">
    <source>
        <dbReference type="ARBA" id="ARBA00007801"/>
    </source>
</evidence>
<dbReference type="NCBIfam" id="NF006144">
    <property type="entry name" value="PRK08294.1"/>
    <property type="match status" value="1"/>
</dbReference>
<sequence>MATSNGTNRQASQKVDIFICGSGSAGLIAATWLARYGVRCKIVDSRSGPLEWGTADGIQTRTTEIFESFGLEDQLLREGFHNLEVAFYNPVGKDGAIERTRSVEASNQGLSHLPRVILSQARVHEVLLGAMKRFNGQDVDYGYRVHSVKVDEEKAKDPHGYPVTIVTEKDGKEERFEAKFALGCDGAHSTVRKSLGFKLVGDGSDSVWGVMDFIPRTDFPDTRKLTVIQSKAGSMLNIPREGGFMNRFYMELPQGTVAKEVKLEDLQGTTRRIFHPYQIEFAETVWWSAYTVGQRVADRFTHSDRVFLTGDACHTHSPKAGQGMNVSFQDGYNIGWKLASVLKGEAKIDILETYTTERRKVAEDLIEWDRNWVKSMASKGKDQGGVLDANNNVDFSEIWVKARPFTAGLTIKYDDSVLTRAKSSLQSRAKGLKVGMRFPSAPVIRFCDAFEMQFLKAFPSDGRWRIVVFAGDVRQIAAYKRLAQLGEYLFSEHGPIKKYTAPGLDIDSFIEVLVLLSGERLTTKQEQIPKHFWPETGKWHVRDMHKIYIDDESYHSGHGHAYEVYGVDPKHGATAIVRPDGYQDVSMVLDIEDFAGISEFFAGFAVERLPAVTNGVADH</sequence>
<dbReference type="CDD" id="cd02979">
    <property type="entry name" value="PHOX_C"/>
    <property type="match status" value="1"/>
</dbReference>
<dbReference type="GO" id="GO:0016709">
    <property type="term" value="F:oxidoreductase activity, acting on paired donors, with incorporation or reduction of molecular oxygen, NAD(P)H as one donor, and incorporation of one atom of oxygen"/>
    <property type="evidence" value="ECO:0007669"/>
    <property type="project" value="UniProtKB-ARBA"/>
</dbReference>
<dbReference type="OrthoDB" id="1716816at2759"/>
<accession>S3CUI2</accession>
<dbReference type="InterPro" id="IPR036188">
    <property type="entry name" value="FAD/NAD-bd_sf"/>
</dbReference>
<evidence type="ECO:0000256" key="4">
    <source>
        <dbReference type="ARBA" id="ARBA00023002"/>
    </source>
</evidence>
<dbReference type="OMA" id="EAYHNIE"/>
<dbReference type="Gene3D" id="3.30.9.10">
    <property type="entry name" value="D-Amino Acid Oxidase, subunit A, domain 2"/>
    <property type="match status" value="1"/>
</dbReference>
<dbReference type="Pfam" id="PF07976">
    <property type="entry name" value="Phe_hydrox_dim"/>
    <property type="match status" value="1"/>
</dbReference>
<dbReference type="InterPro" id="IPR012941">
    <property type="entry name" value="Phe_hydrox_C_dim_dom"/>
</dbReference>
<feature type="domain" description="FAD-binding" evidence="5">
    <location>
        <begin position="14"/>
        <end position="368"/>
    </location>
</feature>
<dbReference type="GeneID" id="19468832"/>
<dbReference type="AlphaFoldDB" id="S3CUI2"/>
<dbReference type="Gene3D" id="3.40.30.20">
    <property type="match status" value="1"/>
</dbReference>
<feature type="domain" description="Phenol hydroxylase-like C-terminal dimerisation" evidence="6">
    <location>
        <begin position="411"/>
        <end position="607"/>
    </location>
</feature>
<evidence type="ECO:0000313" key="7">
    <source>
        <dbReference type="EMBL" id="EPE28664.1"/>
    </source>
</evidence>
<dbReference type="EMBL" id="KE145368">
    <property type="protein sequence ID" value="EPE28664.1"/>
    <property type="molecule type" value="Genomic_DNA"/>
</dbReference>
<evidence type="ECO:0000259" key="5">
    <source>
        <dbReference type="Pfam" id="PF01494"/>
    </source>
</evidence>
<dbReference type="PRINTS" id="PR00420">
    <property type="entry name" value="RNGMNOXGNASE"/>
</dbReference>
<dbReference type="Proteomes" id="UP000016922">
    <property type="component" value="Unassembled WGS sequence"/>
</dbReference>
<keyword evidence="4" id="KW-0560">Oxidoreductase</keyword>
<name>S3CUI2_GLAL2</name>
<dbReference type="PANTHER" id="PTHR43004">
    <property type="entry name" value="TRK SYSTEM POTASSIUM UPTAKE PROTEIN"/>
    <property type="match status" value="1"/>
</dbReference>
<protein>
    <submittedName>
        <fullName evidence="7">FAD/NAD(P)-binding protein</fullName>
    </submittedName>
</protein>
<dbReference type="SUPFAM" id="SSF54373">
    <property type="entry name" value="FAD-linked reductases, C-terminal domain"/>
    <property type="match status" value="1"/>
</dbReference>
<organism evidence="7 8">
    <name type="scientific">Glarea lozoyensis (strain ATCC 20868 / MF5171)</name>
    <dbReference type="NCBI Taxonomy" id="1116229"/>
    <lineage>
        <taxon>Eukaryota</taxon>
        <taxon>Fungi</taxon>
        <taxon>Dikarya</taxon>
        <taxon>Ascomycota</taxon>
        <taxon>Pezizomycotina</taxon>
        <taxon>Leotiomycetes</taxon>
        <taxon>Helotiales</taxon>
        <taxon>Helotiaceae</taxon>
        <taxon>Glarea</taxon>
    </lineage>
</organism>
<dbReference type="HOGENOM" id="CLU_009665_9_2_1"/>
<dbReference type="RefSeq" id="XP_008084572.1">
    <property type="nucleotide sequence ID" value="XM_008086381.1"/>
</dbReference>
<reference evidence="7 8" key="1">
    <citation type="journal article" date="2013" name="BMC Genomics">
        <title>Genomics-driven discovery of the pneumocandin biosynthetic gene cluster in the fungus Glarea lozoyensis.</title>
        <authorList>
            <person name="Chen L."/>
            <person name="Yue Q."/>
            <person name="Zhang X."/>
            <person name="Xiang M."/>
            <person name="Wang C."/>
            <person name="Li S."/>
            <person name="Che Y."/>
            <person name="Ortiz-Lopez F.J."/>
            <person name="Bills G.F."/>
            <person name="Liu X."/>
            <person name="An Z."/>
        </authorList>
    </citation>
    <scope>NUCLEOTIDE SEQUENCE [LARGE SCALE GENOMIC DNA]</scope>
    <source>
        <strain evidence="8">ATCC 20868 / MF5171</strain>
    </source>
</reference>
<keyword evidence="8" id="KW-1185">Reference proteome</keyword>
<dbReference type="eggNOG" id="KOG3855">
    <property type="taxonomic scope" value="Eukaryota"/>
</dbReference>
<dbReference type="GO" id="GO:0071949">
    <property type="term" value="F:FAD binding"/>
    <property type="evidence" value="ECO:0007669"/>
    <property type="project" value="InterPro"/>
</dbReference>
<keyword evidence="2" id="KW-0285">Flavoprotein</keyword>
<proteinExistence type="inferred from homology"/>
<dbReference type="InterPro" id="IPR050641">
    <property type="entry name" value="RIFMO-like"/>
</dbReference>
<dbReference type="InterPro" id="IPR036249">
    <property type="entry name" value="Thioredoxin-like_sf"/>
</dbReference>
<dbReference type="InterPro" id="IPR002938">
    <property type="entry name" value="FAD-bd"/>
</dbReference>